<dbReference type="RefSeq" id="WP_090175891.1">
    <property type="nucleotide sequence ID" value="NZ_LT629705.1"/>
</dbReference>
<dbReference type="AlphaFoldDB" id="A0A1H0B989"/>
<protein>
    <submittedName>
        <fullName evidence="2">Uncharacterized protein</fullName>
    </submittedName>
</protein>
<name>A0A1H0B989_9PSED</name>
<dbReference type="Proteomes" id="UP000198827">
    <property type="component" value="Chromosome I"/>
</dbReference>
<sequence length="131" mass="14689">MNSKRMSSDVRKKELQLALHRIALGKAKSAAKKISIAAVAREAGVSAALIHNHYPDIAEAIRNAQGRSSRNQRDVKQKDLLNEQEKTRKLRKEISELQIKLASLASLNETLLNENSILKAKREDLKIIDLI</sequence>
<dbReference type="EMBL" id="LT629705">
    <property type="protein sequence ID" value="SDN42206.1"/>
    <property type="molecule type" value="Genomic_DNA"/>
</dbReference>
<accession>A0A1H0B989</accession>
<dbReference type="OrthoDB" id="6981409at2"/>
<evidence type="ECO:0000313" key="3">
    <source>
        <dbReference type="Proteomes" id="UP000198827"/>
    </source>
</evidence>
<proteinExistence type="predicted"/>
<gene>
    <name evidence="2" type="ORF">SAMN04489798_0266</name>
</gene>
<feature type="region of interest" description="Disordered" evidence="1">
    <location>
        <begin position="63"/>
        <end position="85"/>
    </location>
</feature>
<dbReference type="Gene3D" id="1.10.357.10">
    <property type="entry name" value="Tetracycline Repressor, domain 2"/>
    <property type="match status" value="1"/>
</dbReference>
<reference evidence="2 3" key="1">
    <citation type="submission" date="2016-10" db="EMBL/GenBank/DDBJ databases">
        <authorList>
            <person name="de Groot N.N."/>
        </authorList>
    </citation>
    <scope>NUCLEOTIDE SEQUENCE [LARGE SCALE GENOMIC DNA]</scope>
    <source>
        <strain evidence="2 3">CECT 7543</strain>
    </source>
</reference>
<evidence type="ECO:0000313" key="2">
    <source>
        <dbReference type="EMBL" id="SDN42206.1"/>
    </source>
</evidence>
<feature type="compositionally biased region" description="Basic and acidic residues" evidence="1">
    <location>
        <begin position="71"/>
        <end position="85"/>
    </location>
</feature>
<evidence type="ECO:0000256" key="1">
    <source>
        <dbReference type="SAM" id="MobiDB-lite"/>
    </source>
</evidence>
<organism evidence="2 3">
    <name type="scientific">Pseudomonas arsenicoxydans</name>
    <dbReference type="NCBI Taxonomy" id="702115"/>
    <lineage>
        <taxon>Bacteria</taxon>
        <taxon>Pseudomonadati</taxon>
        <taxon>Pseudomonadota</taxon>
        <taxon>Gammaproteobacteria</taxon>
        <taxon>Pseudomonadales</taxon>
        <taxon>Pseudomonadaceae</taxon>
        <taxon>Pseudomonas</taxon>
    </lineage>
</organism>